<dbReference type="InterPro" id="IPR042099">
    <property type="entry name" value="ANL_N_sf"/>
</dbReference>
<evidence type="ECO:0000256" key="3">
    <source>
        <dbReference type="ARBA" id="ARBA00022448"/>
    </source>
</evidence>
<gene>
    <name evidence="20" type="primary">LOC109463135</name>
</gene>
<protein>
    <recommendedName>
        <fullName evidence="13">long-chain-fatty-acid--CoA ligase</fullName>
        <ecNumber evidence="13">6.2.1.3</ecNumber>
    </recommendedName>
    <alternativeName>
        <fullName evidence="15">Long-chain-fatty-acid--CoA ligase</fullName>
    </alternativeName>
</protein>
<evidence type="ECO:0000256" key="11">
    <source>
        <dbReference type="ARBA" id="ARBA00023136"/>
    </source>
</evidence>
<evidence type="ECO:0000256" key="13">
    <source>
        <dbReference type="ARBA" id="ARBA00026121"/>
    </source>
</evidence>
<dbReference type="KEGG" id="bbel:109463135"/>
<dbReference type="Gene3D" id="3.40.50.12780">
    <property type="entry name" value="N-terminal domain of ligase-like"/>
    <property type="match status" value="1"/>
</dbReference>
<organism evidence="19 20">
    <name type="scientific">Branchiostoma belcheri</name>
    <name type="common">Amphioxus</name>
    <dbReference type="NCBI Taxonomy" id="7741"/>
    <lineage>
        <taxon>Eukaryota</taxon>
        <taxon>Metazoa</taxon>
        <taxon>Chordata</taxon>
        <taxon>Cephalochordata</taxon>
        <taxon>Leptocardii</taxon>
        <taxon>Amphioxiformes</taxon>
        <taxon>Branchiostomatidae</taxon>
        <taxon>Branchiostoma</taxon>
    </lineage>
</organism>
<dbReference type="NCBIfam" id="NF006134">
    <property type="entry name" value="PRK08279.1"/>
    <property type="match status" value="1"/>
</dbReference>
<evidence type="ECO:0000313" key="19">
    <source>
        <dbReference type="Proteomes" id="UP000515135"/>
    </source>
</evidence>
<sequence length="627" mass="69643">MKPTRGGALYAAVGGVSTALAATKVLYPSLWQDLRYLWISNRASKRISKYLSVEPPITIVDRFLHQVQLQPDKPFLLFENEVYTYKDMDVMSNKVANYFRGEGYRCGDTVAMLISNEPAFIWTFLGLAKLGVKMAFLNTNLRTRALLHCFNVAEAKALIVGQGPGLLEATLTILPHLQEQGVTIWLQGDAHPPEGILPLDGKIETSSAQPIPFKLRSSVSGNDALAYINTSGTTGLPKAAIYSYEKATKASFMFSFAGIRSSDVVYVVTPLYHSSAFGVGFTSVVEHGATMALAKKFSASHYWDDCRKHNATLILYIGEMLRYLCVQPKRSNDRDHKVRAALGNGLASDVWQDFQDRFGIGRIVEFYGATESNIRLMNITGKAGSVGMISPLIQNTSACPLYILKVDLETGQPIRDDHGFCVKAQTGEPGLMICPISKAVPFQGYKGNKDLTEKKVLRDVFRKGDVYFDTGDLMKVDKDYHVYFVDRLGDTFRWKSENVATTEVAQVLYDMQGVDEVNVYGVKVPGADGRAGMAAIVVSAGTPVDLTRWYAHIASRLPSYARPLFLRLTTEISVTRTLKQQKMQLVKEGFDPTLIRDPLYLRDDAQKTYVPLDLDLYRRIALGKAKL</sequence>
<dbReference type="SUPFAM" id="SSF56801">
    <property type="entry name" value="Acetyl-CoA synthetase-like"/>
    <property type="match status" value="1"/>
</dbReference>
<dbReference type="PROSITE" id="PS00455">
    <property type="entry name" value="AMP_BINDING"/>
    <property type="match status" value="1"/>
</dbReference>
<proteinExistence type="inferred from homology"/>
<evidence type="ECO:0000256" key="8">
    <source>
        <dbReference type="ARBA" id="ARBA00022832"/>
    </source>
</evidence>
<reference evidence="20" key="1">
    <citation type="submission" date="2025-08" db="UniProtKB">
        <authorList>
            <consortium name="RefSeq"/>
        </authorList>
    </citation>
    <scope>IDENTIFICATION</scope>
    <source>
        <tissue evidence="20">Gonad</tissue>
    </source>
</reference>
<keyword evidence="8" id="KW-0276">Fatty acid metabolism</keyword>
<evidence type="ECO:0000256" key="12">
    <source>
        <dbReference type="ARBA" id="ARBA00024484"/>
    </source>
</evidence>
<evidence type="ECO:0000256" key="7">
    <source>
        <dbReference type="ARBA" id="ARBA00022741"/>
    </source>
</evidence>
<keyword evidence="11" id="KW-0472">Membrane</keyword>
<keyword evidence="6" id="KW-0812">Transmembrane</keyword>
<dbReference type="GO" id="GO:0004467">
    <property type="term" value="F:long-chain fatty acid-CoA ligase activity"/>
    <property type="evidence" value="ECO:0007669"/>
    <property type="project" value="UniProtKB-EC"/>
</dbReference>
<keyword evidence="4" id="KW-1003">Cell membrane</keyword>
<dbReference type="FunFam" id="3.40.50.12780:FF:000005">
    <property type="entry name" value="Solute carrier family 27 member 6"/>
    <property type="match status" value="1"/>
</dbReference>
<evidence type="ECO:0000256" key="6">
    <source>
        <dbReference type="ARBA" id="ARBA00022692"/>
    </source>
</evidence>
<dbReference type="GeneID" id="109463135"/>
<dbReference type="InterPro" id="IPR000873">
    <property type="entry name" value="AMP-dep_synth/lig_dom"/>
</dbReference>
<dbReference type="GO" id="GO:0005324">
    <property type="term" value="F:long-chain fatty acid transmembrane transporter activity"/>
    <property type="evidence" value="ECO:0007669"/>
    <property type="project" value="TreeGrafter"/>
</dbReference>
<evidence type="ECO:0000256" key="16">
    <source>
        <dbReference type="ARBA" id="ARBA00048666"/>
    </source>
</evidence>
<dbReference type="GO" id="GO:0005886">
    <property type="term" value="C:plasma membrane"/>
    <property type="evidence" value="ECO:0007669"/>
    <property type="project" value="UniProtKB-SubCell"/>
</dbReference>
<evidence type="ECO:0000256" key="14">
    <source>
        <dbReference type="ARBA" id="ARBA00036527"/>
    </source>
</evidence>
<dbReference type="FunFam" id="3.30.300.30:FF:000002">
    <property type="entry name" value="Long-chain fatty acid transport protein 1"/>
    <property type="match status" value="1"/>
</dbReference>
<evidence type="ECO:0000256" key="2">
    <source>
        <dbReference type="ARBA" id="ARBA00006432"/>
    </source>
</evidence>
<dbReference type="Proteomes" id="UP000515135">
    <property type="component" value="Unplaced"/>
</dbReference>
<comment type="catalytic activity">
    <reaction evidence="12">
        <text>a long-chain fatty acid + ATP + CoA = a long-chain fatty acyl-CoA + AMP + diphosphate</text>
        <dbReference type="Rhea" id="RHEA:15421"/>
        <dbReference type="ChEBI" id="CHEBI:30616"/>
        <dbReference type="ChEBI" id="CHEBI:33019"/>
        <dbReference type="ChEBI" id="CHEBI:57287"/>
        <dbReference type="ChEBI" id="CHEBI:57560"/>
        <dbReference type="ChEBI" id="CHEBI:83139"/>
        <dbReference type="ChEBI" id="CHEBI:456215"/>
        <dbReference type="EC" id="6.2.1.3"/>
    </reaction>
    <physiologicalReaction direction="left-to-right" evidence="12">
        <dbReference type="Rhea" id="RHEA:15422"/>
    </physiologicalReaction>
</comment>
<name>A0A6P4XY65_BRABE</name>
<dbReference type="EC" id="6.2.1.3" evidence="13"/>
<dbReference type="InterPro" id="IPR045851">
    <property type="entry name" value="AMP-bd_C_sf"/>
</dbReference>
<keyword evidence="9" id="KW-1133">Transmembrane helix</keyword>
<dbReference type="RefSeq" id="XP_019615409.1">
    <property type="nucleotide sequence ID" value="XM_019759850.1"/>
</dbReference>
<evidence type="ECO:0000256" key="1">
    <source>
        <dbReference type="ARBA" id="ARBA00004651"/>
    </source>
</evidence>
<evidence type="ECO:0000256" key="5">
    <source>
        <dbReference type="ARBA" id="ARBA00022598"/>
    </source>
</evidence>
<dbReference type="GO" id="GO:0044539">
    <property type="term" value="P:long-chain fatty acid import into cell"/>
    <property type="evidence" value="ECO:0007669"/>
    <property type="project" value="TreeGrafter"/>
</dbReference>
<keyword evidence="3" id="KW-0813">Transport</keyword>
<keyword evidence="7" id="KW-0547">Nucleotide-binding</keyword>
<comment type="similarity">
    <text evidence="2">Belongs to the ATP-dependent AMP-binding enzyme family.</text>
</comment>
<feature type="domain" description="AMP-dependent synthetase/ligase" evidence="17">
    <location>
        <begin position="65"/>
        <end position="390"/>
    </location>
</feature>
<dbReference type="PANTHER" id="PTHR43107:SF22">
    <property type="entry name" value="VERY LONG-CHAIN ACYL-COA SYNTHETASE"/>
    <property type="match status" value="1"/>
</dbReference>
<comment type="catalytic activity">
    <reaction evidence="14">
        <text>a very long-chain fatty acid + ATP + CoA = a very long-chain fatty acyl-CoA + AMP + diphosphate</text>
        <dbReference type="Rhea" id="RHEA:54536"/>
        <dbReference type="ChEBI" id="CHEBI:30616"/>
        <dbReference type="ChEBI" id="CHEBI:33019"/>
        <dbReference type="ChEBI" id="CHEBI:57287"/>
        <dbReference type="ChEBI" id="CHEBI:58950"/>
        <dbReference type="ChEBI" id="CHEBI:138261"/>
        <dbReference type="ChEBI" id="CHEBI:456215"/>
    </reaction>
    <physiologicalReaction direction="left-to-right" evidence="14">
        <dbReference type="Rhea" id="RHEA:54537"/>
    </physiologicalReaction>
</comment>
<dbReference type="OrthoDB" id="288590at2759"/>
<comment type="subcellular location">
    <subcellularLocation>
        <location evidence="1">Cell membrane</location>
        <topology evidence="1">Multi-pass membrane protein</topology>
    </subcellularLocation>
</comment>
<evidence type="ECO:0000259" key="18">
    <source>
        <dbReference type="Pfam" id="PF13193"/>
    </source>
</evidence>
<dbReference type="Pfam" id="PF13193">
    <property type="entry name" value="AMP-binding_C"/>
    <property type="match status" value="1"/>
</dbReference>
<keyword evidence="19" id="KW-1185">Reference proteome</keyword>
<evidence type="ECO:0000256" key="9">
    <source>
        <dbReference type="ARBA" id="ARBA00022989"/>
    </source>
</evidence>
<dbReference type="InterPro" id="IPR025110">
    <property type="entry name" value="AMP-bd_C"/>
</dbReference>
<dbReference type="InterPro" id="IPR020845">
    <property type="entry name" value="AMP-binding_CS"/>
</dbReference>
<keyword evidence="10" id="KW-0443">Lipid metabolism</keyword>
<dbReference type="PANTHER" id="PTHR43107">
    <property type="entry name" value="LONG-CHAIN FATTY ACID TRANSPORT PROTEIN"/>
    <property type="match status" value="1"/>
</dbReference>
<keyword evidence="5" id="KW-0436">Ligase</keyword>
<evidence type="ECO:0000256" key="10">
    <source>
        <dbReference type="ARBA" id="ARBA00023098"/>
    </source>
</evidence>
<evidence type="ECO:0000256" key="4">
    <source>
        <dbReference type="ARBA" id="ARBA00022475"/>
    </source>
</evidence>
<evidence type="ECO:0000259" key="17">
    <source>
        <dbReference type="Pfam" id="PF00501"/>
    </source>
</evidence>
<dbReference type="Pfam" id="PF00501">
    <property type="entry name" value="AMP-binding"/>
    <property type="match status" value="1"/>
</dbReference>
<accession>A0A6P4XY65</accession>
<feature type="domain" description="AMP-binding enzyme C-terminal" evidence="18">
    <location>
        <begin position="503"/>
        <end position="579"/>
    </location>
</feature>
<dbReference type="AlphaFoldDB" id="A0A6P4XY65"/>
<dbReference type="GO" id="GO:0005789">
    <property type="term" value="C:endoplasmic reticulum membrane"/>
    <property type="evidence" value="ECO:0007669"/>
    <property type="project" value="TreeGrafter"/>
</dbReference>
<dbReference type="Gene3D" id="3.30.300.30">
    <property type="match status" value="1"/>
</dbReference>
<evidence type="ECO:0000256" key="15">
    <source>
        <dbReference type="ARBA" id="ARBA00041297"/>
    </source>
</evidence>
<dbReference type="GO" id="GO:0000166">
    <property type="term" value="F:nucleotide binding"/>
    <property type="evidence" value="ECO:0007669"/>
    <property type="project" value="UniProtKB-KW"/>
</dbReference>
<comment type="catalytic activity">
    <reaction evidence="16">
        <text>tetracosanoate + ATP + CoA = tetracosanoyl-CoA + AMP + diphosphate</text>
        <dbReference type="Rhea" id="RHEA:33639"/>
        <dbReference type="ChEBI" id="CHEBI:30616"/>
        <dbReference type="ChEBI" id="CHEBI:31014"/>
        <dbReference type="ChEBI" id="CHEBI:33019"/>
        <dbReference type="ChEBI" id="CHEBI:57287"/>
        <dbReference type="ChEBI" id="CHEBI:65052"/>
        <dbReference type="ChEBI" id="CHEBI:456215"/>
    </reaction>
    <physiologicalReaction direction="left-to-right" evidence="16">
        <dbReference type="Rhea" id="RHEA:33640"/>
    </physiologicalReaction>
</comment>
<evidence type="ECO:0000313" key="20">
    <source>
        <dbReference type="RefSeq" id="XP_019615409.1"/>
    </source>
</evidence>